<dbReference type="HOGENOM" id="CLU_172137_0_0_1"/>
<dbReference type="Proteomes" id="UP000026961">
    <property type="component" value="Chromosome 3"/>
</dbReference>
<dbReference type="EnsemblPlants" id="OGLUM03G21360.1">
    <property type="protein sequence ID" value="OGLUM03G21360.1"/>
    <property type="gene ID" value="OGLUM03G21360"/>
</dbReference>
<dbReference type="Gramene" id="OGLUM03G21360.1">
    <property type="protein sequence ID" value="OGLUM03G21360.1"/>
    <property type="gene ID" value="OGLUM03G21360"/>
</dbReference>
<evidence type="ECO:0000313" key="2">
    <source>
        <dbReference type="EnsemblPlants" id="OGLUM03G21360.1"/>
    </source>
</evidence>
<comment type="similarity">
    <text evidence="1">Belongs to the plant dirigent protein family.</text>
</comment>
<evidence type="ECO:0000256" key="1">
    <source>
        <dbReference type="RuleBase" id="RU363099"/>
    </source>
</evidence>
<name>A0A0D9Z8K4_9ORYZ</name>
<comment type="subcellular location">
    <subcellularLocation>
        <location evidence="1">Secreted</location>
        <location evidence="1">Extracellular space</location>
        <location evidence="1">Apoplast</location>
    </subcellularLocation>
</comment>
<dbReference type="AlphaFoldDB" id="A0A0D9Z8K4"/>
<dbReference type="GO" id="GO:0048046">
    <property type="term" value="C:apoplast"/>
    <property type="evidence" value="ECO:0007669"/>
    <property type="project" value="UniProtKB-SubCell"/>
</dbReference>
<keyword evidence="1" id="KW-0052">Apoplast</keyword>
<dbReference type="Pfam" id="PF03018">
    <property type="entry name" value="Dirigent"/>
    <property type="match status" value="1"/>
</dbReference>
<reference evidence="2" key="2">
    <citation type="submission" date="2018-05" db="EMBL/GenBank/DDBJ databases">
        <title>OgluRS3 (Oryza glumaepatula Reference Sequence Version 3).</title>
        <authorList>
            <person name="Zhang J."/>
            <person name="Kudrna D."/>
            <person name="Lee S."/>
            <person name="Talag J."/>
            <person name="Welchert J."/>
            <person name="Wing R.A."/>
        </authorList>
    </citation>
    <scope>NUCLEOTIDE SEQUENCE [LARGE SCALE GENOMIC DNA]</scope>
</reference>
<keyword evidence="3" id="KW-1185">Reference proteome</keyword>
<comment type="function">
    <text evidence="1">Dirigent proteins impart stereoselectivity on the phenoxy radical-coupling reaction, yielding optically active lignans from two molecules of coniferyl alcohol in the biosynthesis of lignans, flavonolignans, and alkaloids and thus plays a central role in plant secondary metabolism.</text>
</comment>
<reference evidence="2" key="1">
    <citation type="submission" date="2015-04" db="UniProtKB">
        <authorList>
            <consortium name="EnsemblPlants"/>
        </authorList>
    </citation>
    <scope>IDENTIFICATION</scope>
</reference>
<proteinExistence type="inferred from homology"/>
<keyword evidence="1" id="KW-0964">Secreted</keyword>
<accession>A0A0D9Z8K4</accession>
<dbReference type="InterPro" id="IPR004265">
    <property type="entry name" value="Dirigent"/>
</dbReference>
<evidence type="ECO:0000313" key="3">
    <source>
        <dbReference type="Proteomes" id="UP000026961"/>
    </source>
</evidence>
<comment type="subunit">
    <text evidence="1">Homodimer.</text>
</comment>
<sequence length="66" mass="6716">MLTLAFSLGLSDDGDYKGSTLVLGGRVDFGGGGVGGTGRFRRARGYSLTTKFGNPTPSAGDANDVM</sequence>
<protein>
    <recommendedName>
        <fullName evidence="1">Dirigent protein</fullName>
    </recommendedName>
</protein>
<organism evidence="2">
    <name type="scientific">Oryza glumipatula</name>
    <dbReference type="NCBI Taxonomy" id="40148"/>
    <lineage>
        <taxon>Eukaryota</taxon>
        <taxon>Viridiplantae</taxon>
        <taxon>Streptophyta</taxon>
        <taxon>Embryophyta</taxon>
        <taxon>Tracheophyta</taxon>
        <taxon>Spermatophyta</taxon>
        <taxon>Magnoliopsida</taxon>
        <taxon>Liliopsida</taxon>
        <taxon>Poales</taxon>
        <taxon>Poaceae</taxon>
        <taxon>BOP clade</taxon>
        <taxon>Oryzoideae</taxon>
        <taxon>Oryzeae</taxon>
        <taxon>Oryzinae</taxon>
        <taxon>Oryza</taxon>
    </lineage>
</organism>